<feature type="repeat" description="PPR" evidence="3">
    <location>
        <begin position="213"/>
        <end position="247"/>
    </location>
</feature>
<feature type="repeat" description="PPR" evidence="3">
    <location>
        <begin position="438"/>
        <end position="472"/>
    </location>
</feature>
<dbReference type="EMBL" id="GL348718">
    <property type="protein sequence ID" value="EFH49610.1"/>
    <property type="molecule type" value="Genomic_DNA"/>
</dbReference>
<evidence type="ECO:0000313" key="5">
    <source>
        <dbReference type="EMBL" id="EFH49610.1"/>
    </source>
</evidence>
<dbReference type="eggNOG" id="KOG4197">
    <property type="taxonomic scope" value="Eukaryota"/>
</dbReference>
<dbReference type="NCBIfam" id="TIGR00756">
    <property type="entry name" value="PPR"/>
    <property type="match status" value="16"/>
</dbReference>
<dbReference type="InterPro" id="IPR011990">
    <property type="entry name" value="TPR-like_helical_dom_sf"/>
</dbReference>
<evidence type="ECO:0000256" key="2">
    <source>
        <dbReference type="ARBA" id="ARBA00022737"/>
    </source>
</evidence>
<evidence type="ECO:0000256" key="3">
    <source>
        <dbReference type="PROSITE-ProRule" id="PRU00708"/>
    </source>
</evidence>
<sequence length="1281" mass="144250">MAFSRIALLCQRFSRQQQQQRQLHRPFTTKLDNTRFLYPNQSKLAQNLIAIFTRQPFSPDDPELLKLAPELNTKVVETVLNEFKRWGLAYLFFNWASKQEGYRNDMYAYNAMASILSRARQNASLTALVGDILNSRCLMSPGALGFFIRCLGNAGLVEEASSVFDRVREMGLCVPNAYTYNCLLEAISKSNSSSVELVEARLKEMRDCGFHFDKFTLTPVLQVYCNNGKSERALSVFNEILSRGWLDEHISTILVVSFCKWGQVDKAFELIEMLEERHIRLNYKTFCVLIHGFVKESRIDKAFQLFEKMRRMGMNPDIALYDVLIGGLCKHKDLEMALSLYLEIKRSGIPPDRGILGKLLCSFSEESELSRITKVIIGDIDTKSVMLLYKSLLEGFIRNDLVHEAYNFIQNLMGNHESDGMSEIVKLLKDQNKAILPDSDSLSIVIDCLVKANKVNMAVTLLHDIVQNGLIPSLMMYNNIIEGMCKEGRSEESLKLLAEMKDAGVEPSQYTLNCIYGCLAERCDFAGALDLLKKMRFYGFEPWIKHTTCLVKKLCENGKAVDACKYIDDVAGEGFLRHMVSYTAAIEGLIRNEGVDRGLELFRDTCANGHCPDVIAYHVLIKALCKACRTTEADNLFNEMVSKGLKPSVATYNSMIDGWCKEGEIDRGLSCIVRMYEDEKNPDVITYTSLIHGLCASRRPSEAISRWNEMKGKDCYPNRITFMALIQGLCNCGWSSEALVYFREMEEKEMEPDSAVYLSLVSSFLSSENISAGFGIFREMVHKGRFPVSVDRNYLLAVDATSDVNYAYKLLSKLSNPPDYGWNFVIRGFSNSKNPEKSIRVYIQILRSGFSPDHMTYPFLLKSSSRLSNREIGGSLHCSVVKTGLEWDLFISNTLIHMYGSFRDKASARKLFDEMPYKNLVTWNSILDSYAKSGDVVSARLVFDEMTMRDVVTWSSMIDGYVKSGEYNEALEIFDQMMRMGSSKANEVTMVSVLCACAHLGELNRGKVVHRYILDVHLPLTVILQTSLIDMYAKCGSIGDAWGVFCGASVKKTDALMWNAMIGGLASHGFIRESLLLFHKMRESEIDPDEITFLCLLAACSHGGLVKEAWHFFTSLKESGAEPKSEHYACMVDVLSRAGLVKDAHDFISEMLIKPTGSVLGALFNGCINHGNLELAETVGKKLIELQPHNDGRYVGLANVYAINKQFGAARSMREAMEKKGVKKIAGHSIIKLNGTSHRFIAHDQTHFHSDKIYAVLQLIGTGMNLDVDYDDSEECHCFCS</sequence>
<dbReference type="SUPFAM" id="SSF48452">
    <property type="entry name" value="TPR-like"/>
    <property type="match status" value="1"/>
</dbReference>
<dbReference type="InterPro" id="IPR046848">
    <property type="entry name" value="E_motif"/>
</dbReference>
<dbReference type="PANTHER" id="PTHR47939">
    <property type="entry name" value="MEMBRANE-ASSOCIATED SALT-INDUCIBLE PROTEIN-LIKE"/>
    <property type="match status" value="1"/>
</dbReference>
<feature type="repeat" description="PPR" evidence="3">
    <location>
        <begin position="919"/>
        <end position="949"/>
    </location>
</feature>
<feature type="repeat" description="PPR" evidence="3">
    <location>
        <begin position="950"/>
        <end position="984"/>
    </location>
</feature>
<name>D7M1A5_ARALL</name>
<dbReference type="Proteomes" id="UP000008694">
    <property type="component" value="Unassembled WGS sequence"/>
</dbReference>
<proteinExistence type="inferred from homology"/>
<feature type="repeat" description="PPR" evidence="3">
    <location>
        <begin position="1054"/>
        <end position="1088"/>
    </location>
</feature>
<feature type="repeat" description="PPR" evidence="3">
    <location>
        <begin position="718"/>
        <end position="752"/>
    </location>
</feature>
<protein>
    <submittedName>
        <fullName evidence="5">Predicted protein</fullName>
    </submittedName>
</protein>
<feature type="domain" description="Pentatricopeptide repeat-containing protein-mitochondrial" evidence="4">
    <location>
        <begin position="248"/>
        <end position="343"/>
    </location>
</feature>
<dbReference type="Gene3D" id="1.25.40.10">
    <property type="entry name" value="Tetratricopeptide repeat domain"/>
    <property type="match status" value="7"/>
</dbReference>
<evidence type="ECO:0000256" key="1">
    <source>
        <dbReference type="ARBA" id="ARBA00007626"/>
    </source>
</evidence>
<comment type="similarity">
    <text evidence="1">Belongs to the PPR family. P subfamily.</text>
</comment>
<accession>D7M1A5</accession>
<dbReference type="InterPro" id="IPR057027">
    <property type="entry name" value="TPR_mt"/>
</dbReference>
<dbReference type="FunFam" id="1.25.40.10:FF:000184">
    <property type="entry name" value="Pentatricopeptide repeat-containing protein, chloroplastic"/>
    <property type="match status" value="1"/>
</dbReference>
<dbReference type="PROSITE" id="PS51375">
    <property type="entry name" value="PPR"/>
    <property type="match status" value="15"/>
</dbReference>
<dbReference type="HOGENOM" id="CLU_263100_0_0_1"/>
<keyword evidence="6" id="KW-1185">Reference proteome</keyword>
<dbReference type="Pfam" id="PF20431">
    <property type="entry name" value="E_motif"/>
    <property type="match status" value="1"/>
</dbReference>
<feature type="repeat" description="PPR" evidence="3">
    <location>
        <begin position="613"/>
        <end position="647"/>
    </location>
</feature>
<evidence type="ECO:0000313" key="6">
    <source>
        <dbReference type="Proteomes" id="UP000008694"/>
    </source>
</evidence>
<dbReference type="Pfam" id="PF23276">
    <property type="entry name" value="TPR_24"/>
    <property type="match status" value="1"/>
</dbReference>
<dbReference type="PANTHER" id="PTHR47939:SF13">
    <property type="entry name" value="OS03G0201400 PROTEIN"/>
    <property type="match status" value="1"/>
</dbReference>
<feature type="repeat" description="PPR" evidence="3">
    <location>
        <begin position="282"/>
        <end position="316"/>
    </location>
</feature>
<feature type="repeat" description="PPR" evidence="3">
    <location>
        <begin position="753"/>
        <end position="787"/>
    </location>
</feature>
<feature type="repeat" description="PPR" evidence="3">
    <location>
        <begin position="648"/>
        <end position="682"/>
    </location>
</feature>
<feature type="repeat" description="PPR" evidence="3">
    <location>
        <begin position="473"/>
        <end position="507"/>
    </location>
</feature>
<reference evidence="6" key="1">
    <citation type="journal article" date="2011" name="Nat. Genet.">
        <title>The Arabidopsis lyrata genome sequence and the basis of rapid genome size change.</title>
        <authorList>
            <person name="Hu T.T."/>
            <person name="Pattyn P."/>
            <person name="Bakker E.G."/>
            <person name="Cao J."/>
            <person name="Cheng J.-F."/>
            <person name="Clark R.M."/>
            <person name="Fahlgren N."/>
            <person name="Fawcett J.A."/>
            <person name="Grimwood J."/>
            <person name="Gundlach H."/>
            <person name="Haberer G."/>
            <person name="Hollister J.D."/>
            <person name="Ossowski S."/>
            <person name="Ottilar R.P."/>
            <person name="Salamov A.A."/>
            <person name="Schneeberger K."/>
            <person name="Spannagl M."/>
            <person name="Wang X."/>
            <person name="Yang L."/>
            <person name="Nasrallah M.E."/>
            <person name="Bergelson J."/>
            <person name="Carrington J.C."/>
            <person name="Gaut B.S."/>
            <person name="Schmutz J."/>
            <person name="Mayer K.F.X."/>
            <person name="Van de Peer Y."/>
            <person name="Grigoriev I.V."/>
            <person name="Nordborg M."/>
            <person name="Weigel D."/>
            <person name="Guo Y.-L."/>
        </authorList>
    </citation>
    <scope>NUCLEOTIDE SEQUENCE [LARGE SCALE GENOMIC DNA]</scope>
    <source>
        <strain evidence="6">cv. MN47</strain>
    </source>
</reference>
<organism evidence="6">
    <name type="scientific">Arabidopsis lyrata subsp. lyrata</name>
    <name type="common">Lyre-leaved rock-cress</name>
    <dbReference type="NCBI Taxonomy" id="81972"/>
    <lineage>
        <taxon>Eukaryota</taxon>
        <taxon>Viridiplantae</taxon>
        <taxon>Streptophyta</taxon>
        <taxon>Embryophyta</taxon>
        <taxon>Tracheophyta</taxon>
        <taxon>Spermatophyta</taxon>
        <taxon>Magnoliopsida</taxon>
        <taxon>eudicotyledons</taxon>
        <taxon>Gunneridae</taxon>
        <taxon>Pentapetalae</taxon>
        <taxon>rosids</taxon>
        <taxon>malvids</taxon>
        <taxon>Brassicales</taxon>
        <taxon>Brassicaceae</taxon>
        <taxon>Camelineae</taxon>
        <taxon>Arabidopsis</taxon>
    </lineage>
</organism>
<gene>
    <name evidence="5" type="ORF">ARALYDRAFT_660689</name>
</gene>
<dbReference type="Pfam" id="PF13041">
    <property type="entry name" value="PPR_2"/>
    <property type="match status" value="5"/>
</dbReference>
<dbReference type="Pfam" id="PF01535">
    <property type="entry name" value="PPR"/>
    <property type="match status" value="6"/>
</dbReference>
<feature type="repeat" description="PPR" evidence="3">
    <location>
        <begin position="317"/>
        <end position="351"/>
    </location>
</feature>
<dbReference type="InterPro" id="IPR002885">
    <property type="entry name" value="PPR_rpt"/>
</dbReference>
<dbReference type="InterPro" id="IPR050667">
    <property type="entry name" value="PPR-containing_protein"/>
</dbReference>
<dbReference type="Gramene" id="Al_scaffold_0006_754">
    <property type="protein sequence ID" value="Al_scaffold_0006_754"/>
    <property type="gene ID" value="Al_scaffold_0006_754"/>
</dbReference>
<dbReference type="FunFam" id="1.25.40.10:FF:000348">
    <property type="entry name" value="Pentatricopeptide repeat-containing protein chloroplastic"/>
    <property type="match status" value="1"/>
</dbReference>
<evidence type="ECO:0000259" key="4">
    <source>
        <dbReference type="Pfam" id="PF23276"/>
    </source>
</evidence>
<feature type="repeat" description="PPR" evidence="3">
    <location>
        <begin position="683"/>
        <end position="717"/>
    </location>
</feature>
<keyword evidence="2" id="KW-0677">Repeat</keyword>
<feature type="repeat" description="PPR" evidence="3">
    <location>
        <begin position="818"/>
        <end position="852"/>
    </location>
</feature>
<feature type="repeat" description="PPR" evidence="3">
    <location>
        <begin position="1089"/>
        <end position="1123"/>
    </location>
</feature>